<dbReference type="InterPro" id="IPR036869">
    <property type="entry name" value="J_dom_sf"/>
</dbReference>
<organism evidence="1">
    <name type="scientific">viral metagenome</name>
    <dbReference type="NCBI Taxonomy" id="1070528"/>
    <lineage>
        <taxon>unclassified sequences</taxon>
        <taxon>metagenomes</taxon>
        <taxon>organismal metagenomes</taxon>
    </lineage>
</organism>
<sequence>MESLNDLDLNIDNYSLEDILNLFNLNLIYTKEDLKNAKKKALKTHPDKSGLERSVFIFFSKAYNILSKLYKLKNRTEKKVENIDYDENDMEESQGNKELLQMKLKNLDKKNFNTWFNKLFEKSNGKLNANGHGDWLKSSEGLSDLKASNKSEFDEIFKNKKRESRELIIKKDIQDIVMNNGCSMLDNNETIYSSDIFSKLQYDDVKKVHMETVIPVTEQDFTEKKRFDNVEQYIRHRKSDEGNIPTLSYSKKQLNKNQNSSEIMNTKRAYNLLMEDNEMKMKNNMWWKNLKLLT</sequence>
<dbReference type="AlphaFoldDB" id="A0A6C0LZX3"/>
<accession>A0A6C0LZX3</accession>
<dbReference type="EMBL" id="MN740586">
    <property type="protein sequence ID" value="QHU35301.1"/>
    <property type="molecule type" value="Genomic_DNA"/>
</dbReference>
<evidence type="ECO:0000313" key="1">
    <source>
        <dbReference type="EMBL" id="QHU35301.1"/>
    </source>
</evidence>
<name>A0A6C0LZX3_9ZZZZ</name>
<evidence type="ECO:0008006" key="2">
    <source>
        <dbReference type="Google" id="ProtNLM"/>
    </source>
</evidence>
<protein>
    <recommendedName>
        <fullName evidence="2">J domain-containing protein</fullName>
    </recommendedName>
</protein>
<reference evidence="1" key="1">
    <citation type="journal article" date="2020" name="Nature">
        <title>Giant virus diversity and host interactions through global metagenomics.</title>
        <authorList>
            <person name="Schulz F."/>
            <person name="Roux S."/>
            <person name="Paez-Espino D."/>
            <person name="Jungbluth S."/>
            <person name="Walsh D.A."/>
            <person name="Denef V.J."/>
            <person name="McMahon K.D."/>
            <person name="Konstantinidis K.T."/>
            <person name="Eloe-Fadrosh E.A."/>
            <person name="Kyrpides N.C."/>
            <person name="Woyke T."/>
        </authorList>
    </citation>
    <scope>NUCLEOTIDE SEQUENCE</scope>
    <source>
        <strain evidence="1">GVMAG-S-1017745-26</strain>
    </source>
</reference>
<dbReference type="SUPFAM" id="SSF46565">
    <property type="entry name" value="Chaperone J-domain"/>
    <property type="match status" value="1"/>
</dbReference>
<proteinExistence type="predicted"/>